<feature type="non-terminal residue" evidence="2">
    <location>
        <position position="57"/>
    </location>
</feature>
<keyword evidence="3" id="KW-1185">Reference proteome</keyword>
<evidence type="ECO:0000313" key="2">
    <source>
        <dbReference type="EMBL" id="VUC20675.1"/>
    </source>
</evidence>
<gene>
    <name evidence="2" type="ORF">CLO192961_LOCUS28777</name>
</gene>
<dbReference type="Proteomes" id="UP000766486">
    <property type="component" value="Unassembled WGS sequence"/>
</dbReference>
<organism evidence="2 3">
    <name type="scientific">Bionectria ochroleuca</name>
    <name type="common">Gliocladium roseum</name>
    <dbReference type="NCBI Taxonomy" id="29856"/>
    <lineage>
        <taxon>Eukaryota</taxon>
        <taxon>Fungi</taxon>
        <taxon>Dikarya</taxon>
        <taxon>Ascomycota</taxon>
        <taxon>Pezizomycotina</taxon>
        <taxon>Sordariomycetes</taxon>
        <taxon>Hypocreomycetidae</taxon>
        <taxon>Hypocreales</taxon>
        <taxon>Bionectriaceae</taxon>
        <taxon>Clonostachys</taxon>
    </lineage>
</organism>
<protein>
    <submittedName>
        <fullName evidence="2">Uncharacterized protein</fullName>
    </submittedName>
</protein>
<accession>A0ABY6TPY6</accession>
<evidence type="ECO:0000313" key="3">
    <source>
        <dbReference type="Proteomes" id="UP000766486"/>
    </source>
</evidence>
<dbReference type="EMBL" id="CABFNS010000223">
    <property type="protein sequence ID" value="VUC20675.1"/>
    <property type="molecule type" value="Genomic_DNA"/>
</dbReference>
<name>A0ABY6TPY6_BIOOC</name>
<comment type="caution">
    <text evidence="2">The sequence shown here is derived from an EMBL/GenBank/DDBJ whole genome shotgun (WGS) entry which is preliminary data.</text>
</comment>
<feature type="compositionally biased region" description="Basic residues" evidence="1">
    <location>
        <begin position="9"/>
        <end position="23"/>
    </location>
</feature>
<reference evidence="2 3" key="1">
    <citation type="submission" date="2019-06" db="EMBL/GenBank/DDBJ databases">
        <authorList>
            <person name="Broberg M."/>
        </authorList>
    </citation>
    <scope>NUCLEOTIDE SEQUENCE [LARGE SCALE GENOMIC DNA]</scope>
</reference>
<evidence type="ECO:0000256" key="1">
    <source>
        <dbReference type="SAM" id="MobiDB-lite"/>
    </source>
</evidence>
<proteinExistence type="predicted"/>
<sequence>MLAIFQTLRKNRRENKEKRRRYKNLGGTPIERRALRQLIPVHVRAPQHISSNNPDYW</sequence>
<feature type="region of interest" description="Disordered" evidence="1">
    <location>
        <begin position="1"/>
        <end position="27"/>
    </location>
</feature>